<dbReference type="STRING" id="667676.SAMN05192539_1003124"/>
<dbReference type="OrthoDB" id="9780579at2"/>
<sequence>MSIARNSLLSLENYAKARKTMRDQIIEHKKLRLVRLGNHVTFLFEDELTIRYQIQEMLHIERIFDEDGIQGELEAYVPLVPDGSNFKATMQIEYANEVERRAALARLIGIEDRVFIKVDGEEPVYAIADEDLERENNEKTSAVHFVRFELTPSMKARLRDGAGLHIGCDHPNYPVDVQTVPDEVRASLVSDLA</sequence>
<evidence type="ECO:0008006" key="3">
    <source>
        <dbReference type="Google" id="ProtNLM"/>
    </source>
</evidence>
<dbReference type="InterPro" id="IPR021890">
    <property type="entry name" value="DUF3501"/>
</dbReference>
<dbReference type="AlphaFoldDB" id="A0A1H6SI15"/>
<organism evidence="1 2">
    <name type="scientific">Paraburkholderia diazotrophica</name>
    <dbReference type="NCBI Taxonomy" id="667676"/>
    <lineage>
        <taxon>Bacteria</taxon>
        <taxon>Pseudomonadati</taxon>
        <taxon>Pseudomonadota</taxon>
        <taxon>Betaproteobacteria</taxon>
        <taxon>Burkholderiales</taxon>
        <taxon>Burkholderiaceae</taxon>
        <taxon>Paraburkholderia</taxon>
    </lineage>
</organism>
<dbReference type="Pfam" id="PF12007">
    <property type="entry name" value="DUF3501"/>
    <property type="match status" value="1"/>
</dbReference>
<protein>
    <recommendedName>
        <fullName evidence="3">DUF3501 family protein</fullName>
    </recommendedName>
</protein>
<reference evidence="2" key="1">
    <citation type="submission" date="2016-10" db="EMBL/GenBank/DDBJ databases">
        <authorList>
            <person name="Varghese N."/>
            <person name="Submissions S."/>
        </authorList>
    </citation>
    <scope>NUCLEOTIDE SEQUENCE [LARGE SCALE GENOMIC DNA]</scope>
    <source>
        <strain evidence="2">LMG 26031</strain>
    </source>
</reference>
<accession>A0A1H6SI15</accession>
<proteinExistence type="predicted"/>
<evidence type="ECO:0000313" key="1">
    <source>
        <dbReference type="EMBL" id="SEI64507.1"/>
    </source>
</evidence>
<keyword evidence="2" id="KW-1185">Reference proteome</keyword>
<dbReference type="RefSeq" id="WP_090863839.1">
    <property type="nucleotide sequence ID" value="NZ_FNYE01000003.1"/>
</dbReference>
<dbReference type="Proteomes" id="UP000198866">
    <property type="component" value="Unassembled WGS sequence"/>
</dbReference>
<gene>
    <name evidence="1" type="ORF">SAMN05192539_1003124</name>
</gene>
<dbReference type="EMBL" id="FNYE01000003">
    <property type="protein sequence ID" value="SEI64507.1"/>
    <property type="molecule type" value="Genomic_DNA"/>
</dbReference>
<evidence type="ECO:0000313" key="2">
    <source>
        <dbReference type="Proteomes" id="UP000198866"/>
    </source>
</evidence>
<name>A0A1H6SI15_9BURK</name>